<evidence type="ECO:0000313" key="2">
    <source>
        <dbReference type="Proteomes" id="UP000324222"/>
    </source>
</evidence>
<keyword evidence="2" id="KW-1185">Reference proteome</keyword>
<name>A0A5B7G1R4_PORTR</name>
<dbReference type="EMBL" id="VSRR010011199">
    <property type="protein sequence ID" value="MPC52852.1"/>
    <property type="molecule type" value="Genomic_DNA"/>
</dbReference>
<evidence type="ECO:0000313" key="1">
    <source>
        <dbReference type="EMBL" id="MPC52852.1"/>
    </source>
</evidence>
<proteinExistence type="predicted"/>
<gene>
    <name evidence="1" type="ORF">E2C01_046731</name>
</gene>
<comment type="caution">
    <text evidence="1">The sequence shown here is derived from an EMBL/GenBank/DDBJ whole genome shotgun (WGS) entry which is preliminary data.</text>
</comment>
<organism evidence="1 2">
    <name type="scientific">Portunus trituberculatus</name>
    <name type="common">Swimming crab</name>
    <name type="synonym">Neptunus trituberculatus</name>
    <dbReference type="NCBI Taxonomy" id="210409"/>
    <lineage>
        <taxon>Eukaryota</taxon>
        <taxon>Metazoa</taxon>
        <taxon>Ecdysozoa</taxon>
        <taxon>Arthropoda</taxon>
        <taxon>Crustacea</taxon>
        <taxon>Multicrustacea</taxon>
        <taxon>Malacostraca</taxon>
        <taxon>Eumalacostraca</taxon>
        <taxon>Eucarida</taxon>
        <taxon>Decapoda</taxon>
        <taxon>Pleocyemata</taxon>
        <taxon>Brachyura</taxon>
        <taxon>Eubrachyura</taxon>
        <taxon>Portunoidea</taxon>
        <taxon>Portunidae</taxon>
        <taxon>Portuninae</taxon>
        <taxon>Portunus</taxon>
    </lineage>
</organism>
<sequence>MSETTNTVSPVACKISWRKAERVCVALNFPPTQTPLLDSFKRRWRD</sequence>
<reference evidence="1 2" key="1">
    <citation type="submission" date="2019-05" db="EMBL/GenBank/DDBJ databases">
        <title>Another draft genome of Portunus trituberculatus and its Hox gene families provides insights of decapod evolution.</title>
        <authorList>
            <person name="Jeong J.-H."/>
            <person name="Song I."/>
            <person name="Kim S."/>
            <person name="Choi T."/>
            <person name="Kim D."/>
            <person name="Ryu S."/>
            <person name="Kim W."/>
        </authorList>
    </citation>
    <scope>NUCLEOTIDE SEQUENCE [LARGE SCALE GENOMIC DNA]</scope>
    <source>
        <tissue evidence="1">Muscle</tissue>
    </source>
</reference>
<dbReference type="Proteomes" id="UP000324222">
    <property type="component" value="Unassembled WGS sequence"/>
</dbReference>
<dbReference type="AlphaFoldDB" id="A0A5B7G1R4"/>
<accession>A0A5B7G1R4</accession>
<protein>
    <submittedName>
        <fullName evidence="1">Uncharacterized protein</fullName>
    </submittedName>
</protein>